<dbReference type="AlphaFoldDB" id="A0A8D2KWH9"/>
<name>A0A8D2KWH9_VARKO</name>
<reference evidence="3" key="2">
    <citation type="submission" date="2025-09" db="UniProtKB">
        <authorList>
            <consortium name="Ensembl"/>
        </authorList>
    </citation>
    <scope>IDENTIFICATION</scope>
</reference>
<dbReference type="Pfam" id="PF12409">
    <property type="entry name" value="P5-ATPase"/>
    <property type="match status" value="1"/>
</dbReference>
<accession>A0A8D2KWH9</accession>
<evidence type="ECO:0000313" key="4">
    <source>
        <dbReference type="Proteomes" id="UP000694545"/>
    </source>
</evidence>
<organism evidence="3 4">
    <name type="scientific">Varanus komodoensis</name>
    <name type="common">Komodo dragon</name>
    <dbReference type="NCBI Taxonomy" id="61221"/>
    <lineage>
        <taxon>Eukaryota</taxon>
        <taxon>Metazoa</taxon>
        <taxon>Chordata</taxon>
        <taxon>Craniata</taxon>
        <taxon>Vertebrata</taxon>
        <taxon>Euteleostomi</taxon>
        <taxon>Lepidosauria</taxon>
        <taxon>Squamata</taxon>
        <taxon>Bifurcata</taxon>
        <taxon>Unidentata</taxon>
        <taxon>Episquamata</taxon>
        <taxon>Toxicofera</taxon>
        <taxon>Anguimorpha</taxon>
        <taxon>Paleoanguimorpha</taxon>
        <taxon>Varanoidea</taxon>
        <taxon>Varanidae</taxon>
        <taxon>Varanus</taxon>
    </lineage>
</organism>
<dbReference type="GO" id="GO:0046872">
    <property type="term" value="F:metal ion binding"/>
    <property type="evidence" value="ECO:0007669"/>
    <property type="project" value="UniProtKB-UniRule"/>
</dbReference>
<keyword evidence="4" id="KW-1185">Reference proteome</keyword>
<proteinExistence type="inferred from homology"/>
<keyword evidence="1" id="KW-0479">Metal-binding</keyword>
<keyword evidence="1" id="KW-0547">Nucleotide-binding</keyword>
<keyword evidence="1" id="KW-0460">Magnesium</keyword>
<dbReference type="GO" id="GO:0019829">
    <property type="term" value="F:ATPase-coupled monoatomic cation transmembrane transporter activity"/>
    <property type="evidence" value="ECO:0007669"/>
    <property type="project" value="UniProtKB-UniRule"/>
</dbReference>
<dbReference type="Ensembl" id="ENSVKKT00000012594.1">
    <property type="protein sequence ID" value="ENSVKKP00000012300.1"/>
    <property type="gene ID" value="ENSVKKG00000008555.1"/>
</dbReference>
<dbReference type="Proteomes" id="UP000694545">
    <property type="component" value="Unplaced"/>
</dbReference>
<comment type="subcellular location">
    <subcellularLocation>
        <location evidence="1">Membrane</location>
        <topology evidence="1">Multi-pass membrane protein</topology>
    </subcellularLocation>
</comment>
<feature type="domain" description="P5B-type ATPase N-terminal" evidence="2">
    <location>
        <begin position="18"/>
        <end position="70"/>
    </location>
</feature>
<sequence length="73" mass="8278">NTPWGRGPHALVLRKASEMFGHRMRGFHRALCAAGHVLSCRTLLLFVHWKPEWGVWASCESCDLAGRDWTLSC</sequence>
<keyword evidence="1" id="KW-1278">Translocase</keyword>
<comment type="similarity">
    <text evidence="1">Belongs to the cation transport ATPase (P-type) (TC 3.A.3) family. Type V subfamily.</text>
</comment>
<reference evidence="3" key="1">
    <citation type="submission" date="2025-08" db="UniProtKB">
        <authorList>
            <consortium name="Ensembl"/>
        </authorList>
    </citation>
    <scope>IDENTIFICATION</scope>
</reference>
<dbReference type="GO" id="GO:0016020">
    <property type="term" value="C:membrane"/>
    <property type="evidence" value="ECO:0007669"/>
    <property type="project" value="UniProtKB-SubCell"/>
</dbReference>
<dbReference type="EC" id="7.2.2.-" evidence="1"/>
<keyword evidence="1" id="KW-0067">ATP-binding</keyword>
<comment type="catalytic activity">
    <reaction evidence="1">
        <text>ATP + H2O = ADP + phosphate + H(+)</text>
        <dbReference type="Rhea" id="RHEA:13065"/>
        <dbReference type="ChEBI" id="CHEBI:15377"/>
        <dbReference type="ChEBI" id="CHEBI:15378"/>
        <dbReference type="ChEBI" id="CHEBI:30616"/>
        <dbReference type="ChEBI" id="CHEBI:43474"/>
        <dbReference type="ChEBI" id="CHEBI:456216"/>
    </reaction>
</comment>
<dbReference type="GO" id="GO:0005524">
    <property type="term" value="F:ATP binding"/>
    <property type="evidence" value="ECO:0007669"/>
    <property type="project" value="UniProtKB-UniRule"/>
</dbReference>
<protein>
    <recommendedName>
        <fullName evidence="1">Cation-transporting ATPase</fullName>
        <ecNumber evidence="1">7.2.2.-</ecNumber>
    </recommendedName>
</protein>
<evidence type="ECO:0000259" key="2">
    <source>
        <dbReference type="Pfam" id="PF12409"/>
    </source>
</evidence>
<evidence type="ECO:0000313" key="3">
    <source>
        <dbReference type="Ensembl" id="ENSVKKP00000012300.1"/>
    </source>
</evidence>
<evidence type="ECO:0000256" key="1">
    <source>
        <dbReference type="RuleBase" id="RU362082"/>
    </source>
</evidence>
<dbReference type="InterPro" id="IPR047819">
    <property type="entry name" value="P5A-ATPase_N"/>
</dbReference>